<dbReference type="InterPro" id="IPR009565">
    <property type="entry name" value="FAM174-like"/>
</dbReference>
<keyword evidence="3 9" id="KW-0812">Transmembrane</keyword>
<reference evidence="11" key="2">
    <citation type="submission" date="2023-05" db="EMBL/GenBank/DDBJ databases">
        <authorList>
            <person name="Fouks B."/>
        </authorList>
    </citation>
    <scope>NUCLEOTIDE SEQUENCE</scope>
    <source>
        <strain evidence="11">Stay&amp;Tobe</strain>
        <tissue evidence="11">Testes</tissue>
    </source>
</reference>
<dbReference type="PANTHER" id="PTHR28607">
    <property type="entry name" value="EXPRESSED PROTEIN"/>
    <property type="match status" value="1"/>
</dbReference>
<protein>
    <submittedName>
        <fullName evidence="11">Uncharacterized protein</fullName>
    </submittedName>
</protein>
<evidence type="ECO:0000313" key="12">
    <source>
        <dbReference type="Proteomes" id="UP001233999"/>
    </source>
</evidence>
<feature type="signal peptide" evidence="10">
    <location>
        <begin position="1"/>
        <end position="20"/>
    </location>
</feature>
<evidence type="ECO:0000256" key="4">
    <source>
        <dbReference type="ARBA" id="ARBA00022729"/>
    </source>
</evidence>
<gene>
    <name evidence="11" type="ORF">L9F63_007250</name>
</gene>
<evidence type="ECO:0000256" key="1">
    <source>
        <dbReference type="ARBA" id="ARBA00004479"/>
    </source>
</evidence>
<keyword evidence="7" id="KW-0325">Glycoprotein</keyword>
<evidence type="ECO:0000313" key="11">
    <source>
        <dbReference type="EMBL" id="KAJ9575884.1"/>
    </source>
</evidence>
<evidence type="ECO:0000256" key="10">
    <source>
        <dbReference type="SAM" id="SignalP"/>
    </source>
</evidence>
<evidence type="ECO:0000256" key="2">
    <source>
        <dbReference type="ARBA" id="ARBA00006986"/>
    </source>
</evidence>
<sequence length="185" mass="20396">MSIYIGHYLILICIFTCIASQNSKTSEGQIADTITNGKDSSSTTENDNSSRIDKKNDENQPTKHLLQSSGSTVTTKNNSAATIAPSVTVFQEEKSTSVNTNKDNKFIGNRNIGTGAVIRGFYVFVGLGAIVVMYIVVRTIRLKRKKTTVRKYGVLTNREDVEMTPLGAEDEEEESTLFDMTKSRP</sequence>
<comment type="similarity">
    <text evidence="2">Belongs to the FAM174 family.</text>
</comment>
<dbReference type="EMBL" id="JASPKZ010009815">
    <property type="protein sequence ID" value="KAJ9575884.1"/>
    <property type="molecule type" value="Genomic_DNA"/>
</dbReference>
<evidence type="ECO:0000256" key="5">
    <source>
        <dbReference type="ARBA" id="ARBA00022989"/>
    </source>
</evidence>
<dbReference type="PANTHER" id="PTHR28607:SF4">
    <property type="entry name" value="TRANSMEMBRANE PROTEIN"/>
    <property type="match status" value="1"/>
</dbReference>
<feature type="region of interest" description="Disordered" evidence="8">
    <location>
        <begin position="165"/>
        <end position="185"/>
    </location>
</feature>
<proteinExistence type="inferred from homology"/>
<evidence type="ECO:0000256" key="7">
    <source>
        <dbReference type="ARBA" id="ARBA00023180"/>
    </source>
</evidence>
<reference evidence="11" key="1">
    <citation type="journal article" date="2023" name="IScience">
        <title>Live-bearing cockroach genome reveals convergent evolutionary mechanisms linked to viviparity in insects and beyond.</title>
        <authorList>
            <person name="Fouks B."/>
            <person name="Harrison M.C."/>
            <person name="Mikhailova A.A."/>
            <person name="Marchal E."/>
            <person name="English S."/>
            <person name="Carruthers M."/>
            <person name="Jennings E.C."/>
            <person name="Chiamaka E.L."/>
            <person name="Frigard R.A."/>
            <person name="Pippel M."/>
            <person name="Attardo G.M."/>
            <person name="Benoit J.B."/>
            <person name="Bornberg-Bauer E."/>
            <person name="Tobe S.S."/>
        </authorList>
    </citation>
    <scope>NUCLEOTIDE SEQUENCE</scope>
    <source>
        <strain evidence="11">Stay&amp;Tobe</strain>
    </source>
</reference>
<feature type="compositionally biased region" description="Basic and acidic residues" evidence="8">
    <location>
        <begin position="48"/>
        <end position="61"/>
    </location>
</feature>
<keyword evidence="6 9" id="KW-0472">Membrane</keyword>
<feature type="transmembrane region" description="Helical" evidence="9">
    <location>
        <begin position="116"/>
        <end position="137"/>
    </location>
</feature>
<feature type="chain" id="PRO_5042043011" evidence="10">
    <location>
        <begin position="21"/>
        <end position="185"/>
    </location>
</feature>
<keyword evidence="12" id="KW-1185">Reference proteome</keyword>
<evidence type="ECO:0000256" key="8">
    <source>
        <dbReference type="SAM" id="MobiDB-lite"/>
    </source>
</evidence>
<dbReference type="Proteomes" id="UP001233999">
    <property type="component" value="Unassembled WGS sequence"/>
</dbReference>
<organism evidence="11 12">
    <name type="scientific">Diploptera punctata</name>
    <name type="common">Pacific beetle cockroach</name>
    <dbReference type="NCBI Taxonomy" id="6984"/>
    <lineage>
        <taxon>Eukaryota</taxon>
        <taxon>Metazoa</taxon>
        <taxon>Ecdysozoa</taxon>
        <taxon>Arthropoda</taxon>
        <taxon>Hexapoda</taxon>
        <taxon>Insecta</taxon>
        <taxon>Pterygota</taxon>
        <taxon>Neoptera</taxon>
        <taxon>Polyneoptera</taxon>
        <taxon>Dictyoptera</taxon>
        <taxon>Blattodea</taxon>
        <taxon>Blaberoidea</taxon>
        <taxon>Blaberidae</taxon>
        <taxon>Diplopterinae</taxon>
        <taxon>Diploptera</taxon>
    </lineage>
</organism>
<feature type="compositionally biased region" description="Polar residues" evidence="8">
    <location>
        <begin position="65"/>
        <end position="77"/>
    </location>
</feature>
<dbReference type="AlphaFoldDB" id="A0AAD7Z883"/>
<comment type="subcellular location">
    <subcellularLocation>
        <location evidence="1">Membrane</location>
        <topology evidence="1">Single-pass type I membrane protein</topology>
    </subcellularLocation>
</comment>
<evidence type="ECO:0000256" key="6">
    <source>
        <dbReference type="ARBA" id="ARBA00023136"/>
    </source>
</evidence>
<evidence type="ECO:0000256" key="9">
    <source>
        <dbReference type="SAM" id="Phobius"/>
    </source>
</evidence>
<accession>A0AAD7Z883</accession>
<comment type="caution">
    <text evidence="11">The sequence shown here is derived from an EMBL/GenBank/DDBJ whole genome shotgun (WGS) entry which is preliminary data.</text>
</comment>
<name>A0AAD7Z883_DIPPU</name>
<feature type="region of interest" description="Disordered" evidence="8">
    <location>
        <begin position="32"/>
        <end position="77"/>
    </location>
</feature>
<keyword evidence="5 9" id="KW-1133">Transmembrane helix</keyword>
<keyword evidence="4 10" id="KW-0732">Signal</keyword>
<dbReference type="GO" id="GO:0016020">
    <property type="term" value="C:membrane"/>
    <property type="evidence" value="ECO:0007669"/>
    <property type="project" value="UniProtKB-SubCell"/>
</dbReference>
<dbReference type="Pfam" id="PF06679">
    <property type="entry name" value="DUF1180"/>
    <property type="match status" value="1"/>
</dbReference>
<evidence type="ECO:0000256" key="3">
    <source>
        <dbReference type="ARBA" id="ARBA00022692"/>
    </source>
</evidence>